<keyword evidence="2" id="KW-0732">Signal</keyword>
<protein>
    <recommendedName>
        <fullName evidence="4">Endonuclease</fullName>
    </recommendedName>
</protein>
<feature type="chain" id="PRO_5004232719" description="Endonuclease" evidence="2">
    <location>
        <begin position="25"/>
        <end position="125"/>
    </location>
</feature>
<sequence>MKHLRPSGLLLAAALAAATIPVMAQTPTTPRDPYSQGARAGDKFDPYTQGTNATTRQGLAPDSQPSTAPAQPGAYSQSYSQSSTYSQPGTMSMQRSPNPYMQGGGWDSPNLGQRLGPRSAFLDGS</sequence>
<dbReference type="HOGENOM" id="CLU_1988921_0_0_4"/>
<gene>
    <name evidence="3" type="ordered locus">Reut_B4239</name>
</gene>
<evidence type="ECO:0000313" key="3">
    <source>
        <dbReference type="EMBL" id="AAZ63592.1"/>
    </source>
</evidence>
<name>Q46TE2_CUPPJ</name>
<evidence type="ECO:0000256" key="1">
    <source>
        <dbReference type="SAM" id="MobiDB-lite"/>
    </source>
</evidence>
<feature type="signal peptide" evidence="2">
    <location>
        <begin position="1"/>
        <end position="24"/>
    </location>
</feature>
<feature type="compositionally biased region" description="Polar residues" evidence="1">
    <location>
        <begin position="48"/>
        <end position="69"/>
    </location>
</feature>
<proteinExistence type="predicted"/>
<dbReference type="EMBL" id="CP000091">
    <property type="protein sequence ID" value="AAZ63592.1"/>
    <property type="molecule type" value="Genomic_DNA"/>
</dbReference>
<dbReference type="KEGG" id="reu:Reut_B4239"/>
<reference evidence="3" key="1">
    <citation type="submission" date="2005-08" db="EMBL/GenBank/DDBJ databases">
        <title>Complete sequence of chromosome 2 of Ralstonia eutropha JMP134.</title>
        <authorList>
            <person name="Copeland A."/>
            <person name="Lucas S."/>
            <person name="Lapidus A."/>
            <person name="Barry K."/>
            <person name="Detter J.C."/>
            <person name="Glavina T."/>
            <person name="Hammon N."/>
            <person name="Israni S."/>
            <person name="Pitluck S."/>
            <person name="Goltsman E."/>
            <person name="Martinez M."/>
            <person name="Schmutz J."/>
            <person name="Larimer F."/>
            <person name="Land M."/>
            <person name="Lykidis A."/>
            <person name="Richardson P."/>
        </authorList>
    </citation>
    <scope>NUCLEOTIDE SEQUENCE [LARGE SCALE GENOMIC DNA]</scope>
    <source>
        <strain evidence="3">JMP134</strain>
    </source>
</reference>
<organism evidence="3">
    <name type="scientific">Cupriavidus pinatubonensis (strain JMP 134 / LMG 1197)</name>
    <name type="common">Cupriavidus necator (strain JMP 134)</name>
    <dbReference type="NCBI Taxonomy" id="264198"/>
    <lineage>
        <taxon>Bacteria</taxon>
        <taxon>Pseudomonadati</taxon>
        <taxon>Pseudomonadota</taxon>
        <taxon>Betaproteobacteria</taxon>
        <taxon>Burkholderiales</taxon>
        <taxon>Burkholderiaceae</taxon>
        <taxon>Cupriavidus</taxon>
    </lineage>
</organism>
<feature type="compositionally biased region" description="Polar residues" evidence="1">
    <location>
        <begin position="88"/>
        <end position="99"/>
    </location>
</feature>
<accession>Q46TE2</accession>
<dbReference type="STRING" id="264198.Reut_B4239"/>
<evidence type="ECO:0008006" key="4">
    <source>
        <dbReference type="Google" id="ProtNLM"/>
    </source>
</evidence>
<feature type="compositionally biased region" description="Low complexity" evidence="1">
    <location>
        <begin position="75"/>
        <end position="87"/>
    </location>
</feature>
<dbReference type="AlphaFoldDB" id="Q46TE2"/>
<feature type="region of interest" description="Disordered" evidence="1">
    <location>
        <begin position="24"/>
        <end position="125"/>
    </location>
</feature>
<dbReference type="OrthoDB" id="8965664at2"/>
<evidence type="ECO:0000256" key="2">
    <source>
        <dbReference type="SAM" id="SignalP"/>
    </source>
</evidence>